<protein>
    <submittedName>
        <fullName evidence="3">Uncharacterized protein</fullName>
    </submittedName>
</protein>
<feature type="transmembrane region" description="Helical" evidence="2">
    <location>
        <begin position="425"/>
        <end position="448"/>
    </location>
</feature>
<dbReference type="EMBL" id="JAOAOG010000195">
    <property type="protein sequence ID" value="KAJ6241120.1"/>
    <property type="molecule type" value="Genomic_DNA"/>
</dbReference>
<sequence>MHKQAKIILIKHHLLLFSFGYYSFSLSLFSIRKKEIPVRSGTITHKVLSELSLFEILQDVSLNESVILIATAVYSLVNIKFQISSIVVNFGLIFIFVNIFFSYGRAFQENLADRTVNKKMAIFIFACGFFLSLAFFQFGWFFNINLKKAFFVLIDTNKIENMGKETMVTTWIIFLISFHLLLALISTITLYSCFELSDIQRKLTSNSKTNIFLKICIYLKYWIPTLVIFLFSDTSRLWFLKNINKISNLKINDADELTSQSFDYDPDDVLFEEEFKGNEYTNTNSWQYKFKNKIEIMNEKDYYIIICICAWLLVVIKFVLIRPQLQKHLDRSQIIVRDYLYNPSDDNRRRVVRRVSHILRKLNRTIIEFTTPKFVLLVIVTLFQLNYTPKSLSESPPKSKSKSKSNIFNSIALHNFLHPYFTRHALATLLIWICYSILIGNFIGFIILKRHEWVIKSRRRTVQDRLKQQAKQQMESQRKKQSKKSKKSKKKSKK</sequence>
<proteinExistence type="predicted"/>
<evidence type="ECO:0000256" key="2">
    <source>
        <dbReference type="SAM" id="Phobius"/>
    </source>
</evidence>
<feature type="transmembrane region" description="Helical" evidence="2">
    <location>
        <begin position="12"/>
        <end position="31"/>
    </location>
</feature>
<dbReference type="Proteomes" id="UP001150062">
    <property type="component" value="Unassembled WGS sequence"/>
</dbReference>
<feature type="transmembrane region" description="Helical" evidence="2">
    <location>
        <begin position="171"/>
        <end position="191"/>
    </location>
</feature>
<evidence type="ECO:0000256" key="1">
    <source>
        <dbReference type="SAM" id="MobiDB-lite"/>
    </source>
</evidence>
<feature type="transmembrane region" description="Helical" evidence="2">
    <location>
        <begin position="122"/>
        <end position="142"/>
    </location>
</feature>
<keyword evidence="4" id="KW-1185">Reference proteome</keyword>
<reference evidence="3" key="1">
    <citation type="submission" date="2022-08" db="EMBL/GenBank/DDBJ databases">
        <title>Novel sulfate-reducing endosymbionts in the free-living metamonad Anaeramoeba.</title>
        <authorList>
            <person name="Jerlstrom-Hultqvist J."/>
            <person name="Cepicka I."/>
            <person name="Gallot-Lavallee L."/>
            <person name="Salas-Leiva D."/>
            <person name="Curtis B.A."/>
            <person name="Zahonova K."/>
            <person name="Pipaliya S."/>
            <person name="Dacks J."/>
            <person name="Roger A.J."/>
        </authorList>
    </citation>
    <scope>NUCLEOTIDE SEQUENCE</scope>
    <source>
        <strain evidence="3">Schooner1</strain>
    </source>
</reference>
<feature type="transmembrane region" description="Helical" evidence="2">
    <location>
        <begin position="81"/>
        <end position="101"/>
    </location>
</feature>
<comment type="caution">
    <text evidence="3">The sequence shown here is derived from an EMBL/GenBank/DDBJ whole genome shotgun (WGS) entry which is preliminary data.</text>
</comment>
<keyword evidence="2" id="KW-0472">Membrane</keyword>
<gene>
    <name evidence="3" type="ORF">M0813_23309</name>
</gene>
<feature type="transmembrane region" description="Helical" evidence="2">
    <location>
        <begin position="366"/>
        <end position="387"/>
    </location>
</feature>
<evidence type="ECO:0000313" key="4">
    <source>
        <dbReference type="Proteomes" id="UP001150062"/>
    </source>
</evidence>
<feature type="compositionally biased region" description="Basic residues" evidence="1">
    <location>
        <begin position="479"/>
        <end position="494"/>
    </location>
</feature>
<feature type="transmembrane region" description="Helical" evidence="2">
    <location>
        <begin position="211"/>
        <end position="231"/>
    </location>
</feature>
<organism evidence="3 4">
    <name type="scientific">Anaeramoeba flamelloides</name>
    <dbReference type="NCBI Taxonomy" id="1746091"/>
    <lineage>
        <taxon>Eukaryota</taxon>
        <taxon>Metamonada</taxon>
        <taxon>Anaeramoebidae</taxon>
        <taxon>Anaeramoeba</taxon>
    </lineage>
</organism>
<evidence type="ECO:0000313" key="3">
    <source>
        <dbReference type="EMBL" id="KAJ6241120.1"/>
    </source>
</evidence>
<keyword evidence="2" id="KW-1133">Transmembrane helix</keyword>
<feature type="transmembrane region" description="Helical" evidence="2">
    <location>
        <begin position="302"/>
        <end position="321"/>
    </location>
</feature>
<feature type="region of interest" description="Disordered" evidence="1">
    <location>
        <begin position="465"/>
        <end position="494"/>
    </location>
</feature>
<keyword evidence="2" id="KW-0812">Transmembrane</keyword>
<name>A0ABQ8Y8I8_9EUKA</name>
<accession>A0ABQ8Y8I8</accession>